<sequence>MENENGSQAEPVGDLAHCPNCNGPGIRKGKTIACQTCDASYRYTKEGPKLVELGPFDELSDRVSKLEGGAAEPHGPQPAEPVEPQPAEPVEPQPAEPEDDGI</sequence>
<feature type="region of interest" description="Disordered" evidence="1">
    <location>
        <begin position="62"/>
        <end position="102"/>
    </location>
</feature>
<dbReference type="EMBL" id="LAZR01004673">
    <property type="protein sequence ID" value="KKN06579.1"/>
    <property type="molecule type" value="Genomic_DNA"/>
</dbReference>
<feature type="region of interest" description="Disordered" evidence="1">
    <location>
        <begin position="1"/>
        <end position="29"/>
    </location>
</feature>
<name>A0A0F9MLK9_9ZZZZ</name>
<proteinExistence type="predicted"/>
<protein>
    <submittedName>
        <fullName evidence="2">Uncharacterized protein</fullName>
    </submittedName>
</protein>
<feature type="compositionally biased region" description="Pro residues" evidence="1">
    <location>
        <begin position="75"/>
        <end position="95"/>
    </location>
</feature>
<accession>A0A0F9MLK9</accession>
<dbReference type="AlphaFoldDB" id="A0A0F9MLK9"/>
<reference evidence="2" key="1">
    <citation type="journal article" date="2015" name="Nature">
        <title>Complex archaea that bridge the gap between prokaryotes and eukaryotes.</title>
        <authorList>
            <person name="Spang A."/>
            <person name="Saw J.H."/>
            <person name="Jorgensen S.L."/>
            <person name="Zaremba-Niedzwiedzka K."/>
            <person name="Martijn J."/>
            <person name="Lind A.E."/>
            <person name="van Eijk R."/>
            <person name="Schleper C."/>
            <person name="Guy L."/>
            <person name="Ettema T.J."/>
        </authorList>
    </citation>
    <scope>NUCLEOTIDE SEQUENCE</scope>
</reference>
<organism evidence="2">
    <name type="scientific">marine sediment metagenome</name>
    <dbReference type="NCBI Taxonomy" id="412755"/>
    <lineage>
        <taxon>unclassified sequences</taxon>
        <taxon>metagenomes</taxon>
        <taxon>ecological metagenomes</taxon>
    </lineage>
</organism>
<evidence type="ECO:0000256" key="1">
    <source>
        <dbReference type="SAM" id="MobiDB-lite"/>
    </source>
</evidence>
<evidence type="ECO:0000313" key="2">
    <source>
        <dbReference type="EMBL" id="KKN06579.1"/>
    </source>
</evidence>
<gene>
    <name evidence="2" type="ORF">LCGC14_1075730</name>
</gene>
<comment type="caution">
    <text evidence="2">The sequence shown here is derived from an EMBL/GenBank/DDBJ whole genome shotgun (WGS) entry which is preliminary data.</text>
</comment>